<dbReference type="InterPro" id="IPR018020">
    <property type="entry name" value="OHCU_decarboxylase"/>
</dbReference>
<dbReference type="NCBIfam" id="TIGR03164">
    <property type="entry name" value="UHCUDC"/>
    <property type="match status" value="1"/>
</dbReference>
<dbReference type="EMBL" id="BANI01000137">
    <property type="protein sequence ID" value="GAN97210.1"/>
    <property type="molecule type" value="Genomic_DNA"/>
</dbReference>
<evidence type="ECO:0000256" key="2">
    <source>
        <dbReference type="ARBA" id="ARBA00004754"/>
    </source>
</evidence>
<dbReference type="GO" id="GO:0019628">
    <property type="term" value="P:urate catabolic process"/>
    <property type="evidence" value="ECO:0007669"/>
    <property type="project" value="UniProtKB-UniPathway"/>
</dbReference>
<comment type="caution">
    <text evidence="8">The sequence shown here is derived from an EMBL/GenBank/DDBJ whole genome shotgun (WGS) entry which is preliminary data.</text>
</comment>
<proteinExistence type="predicted"/>
<dbReference type="Gene3D" id="1.10.3330.10">
    <property type="entry name" value="Oxo-4-hydroxy-4-carboxy-5-ureidoimidazoline decarboxylase"/>
    <property type="match status" value="1"/>
</dbReference>
<keyword evidence="5" id="KW-0210">Decarboxylase</keyword>
<evidence type="ECO:0000313" key="9">
    <source>
        <dbReference type="Proteomes" id="UP000032675"/>
    </source>
</evidence>
<keyword evidence="6" id="KW-0456">Lyase</keyword>
<organism evidence="8 9">
    <name type="scientific">Komagataeibacter europaeus NBRC 3261</name>
    <dbReference type="NCBI Taxonomy" id="1234669"/>
    <lineage>
        <taxon>Bacteria</taxon>
        <taxon>Pseudomonadati</taxon>
        <taxon>Pseudomonadota</taxon>
        <taxon>Alphaproteobacteria</taxon>
        <taxon>Acetobacterales</taxon>
        <taxon>Acetobacteraceae</taxon>
        <taxon>Komagataeibacter</taxon>
    </lineage>
</organism>
<dbReference type="GO" id="GO:0051997">
    <property type="term" value="F:2-oxo-4-hydroxy-4-carboxy-5-ureidoimidazoline decarboxylase activity"/>
    <property type="evidence" value="ECO:0007669"/>
    <property type="project" value="UniProtKB-EC"/>
</dbReference>
<dbReference type="UniPathway" id="UPA00394">
    <property type="reaction ID" value="UER00652"/>
</dbReference>
<keyword evidence="4" id="KW-0659">Purine metabolism</keyword>
<dbReference type="PANTHER" id="PTHR43466">
    <property type="entry name" value="2-OXO-4-HYDROXY-4-CARBOXY-5-UREIDOIMIDAZOLINE DECARBOXYLASE-RELATED"/>
    <property type="match status" value="1"/>
</dbReference>
<dbReference type="PANTHER" id="PTHR43466:SF1">
    <property type="entry name" value="2-OXO-4-HYDROXY-4-CARBOXY-5-UREIDOIMIDAZOLINE DECARBOXYLASE-RELATED"/>
    <property type="match status" value="1"/>
</dbReference>
<dbReference type="SUPFAM" id="SSF158694">
    <property type="entry name" value="UraD-Like"/>
    <property type="match status" value="1"/>
</dbReference>
<dbReference type="GO" id="GO:0006144">
    <property type="term" value="P:purine nucleobase metabolic process"/>
    <property type="evidence" value="ECO:0007669"/>
    <property type="project" value="UniProtKB-KW"/>
</dbReference>
<gene>
    <name evidence="8" type="ORF">Geu3261_0156_013</name>
</gene>
<accession>A0A0D6Q2M4</accession>
<evidence type="ECO:0000259" key="7">
    <source>
        <dbReference type="Pfam" id="PF09349"/>
    </source>
</evidence>
<evidence type="ECO:0000256" key="5">
    <source>
        <dbReference type="ARBA" id="ARBA00022793"/>
    </source>
</evidence>
<reference evidence="8 9" key="1">
    <citation type="submission" date="2012-11" db="EMBL/GenBank/DDBJ databases">
        <title>Whole genome sequence of Gluconacetobacter europaeus NBRC3261.</title>
        <authorList>
            <person name="Azuma Y."/>
            <person name="Higashiura N."/>
            <person name="Hirakawa H."/>
            <person name="Matsushita K."/>
        </authorList>
    </citation>
    <scope>NUCLEOTIDE SEQUENCE [LARGE SCALE GENOMIC DNA]</scope>
    <source>
        <strain evidence="8 9">NBRC 3261</strain>
    </source>
</reference>
<dbReference type="AlphaFoldDB" id="A0A0D6Q2M4"/>
<dbReference type="EC" id="4.1.1.97" evidence="3"/>
<feature type="domain" description="Oxo-4-hydroxy-4-carboxy-5-ureidoimidazoline decarboxylase" evidence="7">
    <location>
        <begin position="10"/>
        <end position="165"/>
    </location>
</feature>
<dbReference type="InterPro" id="IPR036778">
    <property type="entry name" value="OHCU_decarboxylase_sf"/>
</dbReference>
<name>A0A0D6Q2M4_KOMEU</name>
<protein>
    <recommendedName>
        <fullName evidence="3">2-oxo-4-hydroxy-4-carboxy-5-ureidoimidazoline decarboxylase</fullName>
        <ecNumber evidence="3">4.1.1.97</ecNumber>
    </recommendedName>
</protein>
<evidence type="ECO:0000256" key="4">
    <source>
        <dbReference type="ARBA" id="ARBA00022631"/>
    </source>
</evidence>
<evidence type="ECO:0000256" key="6">
    <source>
        <dbReference type="ARBA" id="ARBA00023239"/>
    </source>
</evidence>
<dbReference type="GO" id="GO:0000255">
    <property type="term" value="P:allantoin metabolic process"/>
    <property type="evidence" value="ECO:0007669"/>
    <property type="project" value="InterPro"/>
</dbReference>
<dbReference type="Proteomes" id="UP000032675">
    <property type="component" value="Unassembled WGS sequence"/>
</dbReference>
<sequence length="175" mass="19442">MKNVMDRVNGASAVRFVELFGPIYEHSPWIAQRARAHGPFADMDAMLAAMRHELDRATQAEKMALIRAHPELAQRMGVDPTLTSASASEQASAGLDRLTPEEFTTFRTLNDAYAAKFGIPFIICVRRSDKEGILNGMRTRLDNTPEAEQQAALHEINKIAALRLADVLARLEQEP</sequence>
<dbReference type="InterPro" id="IPR017580">
    <property type="entry name" value="OHCU_decarboxylase-1"/>
</dbReference>
<comment type="pathway">
    <text evidence="2">Purine metabolism; urate degradation; (S)-allantoin from urate: step 3/3.</text>
</comment>
<evidence type="ECO:0000256" key="3">
    <source>
        <dbReference type="ARBA" id="ARBA00012257"/>
    </source>
</evidence>
<evidence type="ECO:0000256" key="1">
    <source>
        <dbReference type="ARBA" id="ARBA00001163"/>
    </source>
</evidence>
<dbReference type="Pfam" id="PF09349">
    <property type="entry name" value="OHCU_decarbox"/>
    <property type="match status" value="1"/>
</dbReference>
<evidence type="ECO:0000313" key="8">
    <source>
        <dbReference type="EMBL" id="GAN97210.1"/>
    </source>
</evidence>
<comment type="catalytic activity">
    <reaction evidence="1">
        <text>5-hydroxy-2-oxo-4-ureido-2,5-dihydro-1H-imidazole-5-carboxylate + H(+) = (S)-allantoin + CO2</text>
        <dbReference type="Rhea" id="RHEA:26301"/>
        <dbReference type="ChEBI" id="CHEBI:15378"/>
        <dbReference type="ChEBI" id="CHEBI:15678"/>
        <dbReference type="ChEBI" id="CHEBI:16526"/>
        <dbReference type="ChEBI" id="CHEBI:58639"/>
        <dbReference type="EC" id="4.1.1.97"/>
    </reaction>
</comment>